<reference evidence="3 4" key="1">
    <citation type="submission" date="2023-06" db="EMBL/GenBank/DDBJ databases">
        <title>Proteus appendicitidis sp. nov., isolated from the appendiceal pus of an appendicitis patient in Yongzhou, China.</title>
        <authorList>
            <person name="Cai X."/>
        </authorList>
    </citation>
    <scope>NUCLEOTIDE SEQUENCE [LARGE SCALE GENOMIC DNA]</scope>
    <source>
        <strain evidence="3 4">HZ0627</strain>
    </source>
</reference>
<dbReference type="PANTHER" id="PTHR33420">
    <property type="entry name" value="FIMBRIAL SUBUNIT ELFA-RELATED"/>
    <property type="match status" value="1"/>
</dbReference>
<dbReference type="Pfam" id="PF00419">
    <property type="entry name" value="Fimbrial"/>
    <property type="match status" value="1"/>
</dbReference>
<evidence type="ECO:0000313" key="3">
    <source>
        <dbReference type="EMBL" id="WIV89269.1"/>
    </source>
</evidence>
<dbReference type="SUPFAM" id="SSF49401">
    <property type="entry name" value="Bacterial adhesins"/>
    <property type="match status" value="1"/>
</dbReference>
<organism evidence="3 4">
    <name type="scientific">Proteus appendicitidis</name>
    <dbReference type="NCBI Taxonomy" id="3034648"/>
    <lineage>
        <taxon>Bacteria</taxon>
        <taxon>Pseudomonadati</taxon>
        <taxon>Pseudomonadota</taxon>
        <taxon>Gammaproteobacteria</taxon>
        <taxon>Enterobacterales</taxon>
        <taxon>Morganellaceae</taxon>
        <taxon>Proteus</taxon>
    </lineage>
</organism>
<dbReference type="InterPro" id="IPR050263">
    <property type="entry name" value="Bact_Fimbrial_Adh_Pro"/>
</dbReference>
<keyword evidence="4" id="KW-1185">Reference proteome</keyword>
<feature type="domain" description="Fimbrial-type adhesion" evidence="2">
    <location>
        <begin position="27"/>
        <end position="178"/>
    </location>
</feature>
<dbReference type="Proteomes" id="UP001226651">
    <property type="component" value="Chromosome"/>
</dbReference>
<dbReference type="RefSeq" id="WP_151434432.1">
    <property type="nucleotide sequence ID" value="NZ_CP127389.1"/>
</dbReference>
<dbReference type="InterPro" id="IPR000259">
    <property type="entry name" value="Adhesion_dom_fimbrial"/>
</dbReference>
<dbReference type="PANTHER" id="PTHR33420:SF26">
    <property type="entry name" value="FIMBRIAL SUBUNIT"/>
    <property type="match status" value="1"/>
</dbReference>
<dbReference type="EMBL" id="CP127389">
    <property type="protein sequence ID" value="WIV89269.1"/>
    <property type="molecule type" value="Genomic_DNA"/>
</dbReference>
<accession>A0ABY8YA23</accession>
<dbReference type="InterPro" id="IPR008966">
    <property type="entry name" value="Adhesion_dom_sf"/>
</dbReference>
<evidence type="ECO:0000313" key="4">
    <source>
        <dbReference type="Proteomes" id="UP001226651"/>
    </source>
</evidence>
<evidence type="ECO:0000256" key="1">
    <source>
        <dbReference type="SAM" id="SignalP"/>
    </source>
</evidence>
<dbReference type="InterPro" id="IPR036937">
    <property type="entry name" value="Adhesion_dom_fimbrial_sf"/>
</dbReference>
<protein>
    <submittedName>
        <fullName evidence="3">Fimbrial protein</fullName>
    </submittedName>
</protein>
<evidence type="ECO:0000259" key="2">
    <source>
        <dbReference type="Pfam" id="PF00419"/>
    </source>
</evidence>
<feature type="chain" id="PRO_5046251685" evidence="1">
    <location>
        <begin position="23"/>
        <end position="178"/>
    </location>
</feature>
<sequence>MALKILSLSTLLLIGNISMVNANPNMRFYGELVDDPCVINPGDETVILTFGNVPENFFYTGIGRTDSQGFEIHLSECDLSINKKVRVTFKGDENQAMAGKGFLALSPGSRASGIAIGLEDANGSPLRINQQSSSIALDSGSSVLKFSAFIQAEPAAITNQSIRRGRFSAIATFHLNYD</sequence>
<feature type="signal peptide" evidence="1">
    <location>
        <begin position="1"/>
        <end position="22"/>
    </location>
</feature>
<gene>
    <name evidence="3" type="ORF">QQS39_04420</name>
</gene>
<name>A0ABY8YA23_9GAMM</name>
<dbReference type="Gene3D" id="2.60.40.1090">
    <property type="entry name" value="Fimbrial-type adhesion domain"/>
    <property type="match status" value="1"/>
</dbReference>
<keyword evidence="1" id="KW-0732">Signal</keyword>
<proteinExistence type="predicted"/>